<evidence type="ECO:0000256" key="3">
    <source>
        <dbReference type="SAM" id="SignalP"/>
    </source>
</evidence>
<evidence type="ECO:0000259" key="4">
    <source>
        <dbReference type="Pfam" id="PF00135"/>
    </source>
</evidence>
<keyword evidence="3" id="KW-0732">Signal</keyword>
<feature type="signal peptide" evidence="3">
    <location>
        <begin position="1"/>
        <end position="25"/>
    </location>
</feature>
<evidence type="ECO:0000313" key="6">
    <source>
        <dbReference type="Proteomes" id="UP001642405"/>
    </source>
</evidence>
<dbReference type="InterPro" id="IPR019819">
    <property type="entry name" value="Carboxylesterase_B_CS"/>
</dbReference>
<dbReference type="InterPro" id="IPR029058">
    <property type="entry name" value="AB_hydrolase_fold"/>
</dbReference>
<reference evidence="5 6" key="1">
    <citation type="submission" date="2024-01" db="EMBL/GenBank/DDBJ databases">
        <authorList>
            <person name="Allen C."/>
            <person name="Tagirdzhanova G."/>
        </authorList>
    </citation>
    <scope>NUCLEOTIDE SEQUENCE [LARGE SCALE GENOMIC DNA]</scope>
</reference>
<dbReference type="SUPFAM" id="SSF53474">
    <property type="entry name" value="alpha/beta-Hydrolases"/>
    <property type="match status" value="1"/>
</dbReference>
<accession>A0ABP0BAY1</accession>
<comment type="similarity">
    <text evidence="1">Belongs to the type-B carboxylesterase/lipase family.</text>
</comment>
<comment type="caution">
    <text evidence="5">The sequence shown here is derived from an EMBL/GenBank/DDBJ whole genome shotgun (WGS) entry which is preliminary data.</text>
</comment>
<dbReference type="Pfam" id="PF00135">
    <property type="entry name" value="COesterase"/>
    <property type="match status" value="1"/>
</dbReference>
<dbReference type="Gene3D" id="3.40.50.1820">
    <property type="entry name" value="alpha/beta hydrolase"/>
    <property type="match status" value="1"/>
</dbReference>
<dbReference type="PANTHER" id="PTHR43918">
    <property type="entry name" value="ACETYLCHOLINESTERASE"/>
    <property type="match status" value="1"/>
</dbReference>
<sequence length="536" mass="57758">MLALRGYALRAWTFIAAFSLAVANAAVPPTAECLNGTYSGVYSDGLGQDFFLGIPYLQAPVGDRRFHPADSLVATWNGTVSATNYASSCIGYGDQGEIIDPDTMAEDCLYLNIIRPHMNATTLPSNTSNTADSTTSLLPVLVFVHGGGFSGGSASESRYNLSFPVAQSVRIGQPVIAVSFNYRLSAWGFLYSNEIRDTGATNTGLRDQRFALAWIQENIAGQDAGASSVGFHLTAYAGRNDSLLRAAILQSGNPTPTQGMNGTQYYQPLYDQLTKLVQPEPAFATEYGMADNDTCWVSPDRMACLRNASSASMNAAINQTNPRGWFPVIDGDIVTEQPSRSLYVNKFVDVPIIIGANTDEGSYYMPSTKITTDAEFADLVAIVKAELYQGDAAINANRRQACQSFAKSGNPTYCYRFDVGGLNGHAVAAHGDELPFTFYNTGALPGHSIALHSIAKDISNSWLSFVGTLDPNAWRAFGNSGSSAVVTHTWPAYNASDPYEIVFQSHGSFIELDDWRATQTTLIQGPPSLIAVAYQR</sequence>
<proteinExistence type="inferred from homology"/>
<dbReference type="PROSITE" id="PS00941">
    <property type="entry name" value="CARBOXYLESTERASE_B_2"/>
    <property type="match status" value="1"/>
</dbReference>
<dbReference type="PANTHER" id="PTHR43918:SF4">
    <property type="entry name" value="CARBOXYLIC ESTER HYDROLASE"/>
    <property type="match status" value="1"/>
</dbReference>
<name>A0ABP0BAY1_9PEZI</name>
<protein>
    <recommendedName>
        <fullName evidence="4">Carboxylesterase type B domain-containing protein</fullName>
    </recommendedName>
</protein>
<feature type="domain" description="Carboxylesterase type B" evidence="4">
    <location>
        <begin position="35"/>
        <end position="369"/>
    </location>
</feature>
<dbReference type="InterPro" id="IPR050654">
    <property type="entry name" value="AChE-related_enzymes"/>
</dbReference>
<dbReference type="InterPro" id="IPR002018">
    <property type="entry name" value="CarbesteraseB"/>
</dbReference>
<evidence type="ECO:0000256" key="1">
    <source>
        <dbReference type="ARBA" id="ARBA00005964"/>
    </source>
</evidence>
<feature type="chain" id="PRO_5046255985" description="Carboxylesterase type B domain-containing protein" evidence="3">
    <location>
        <begin position="26"/>
        <end position="536"/>
    </location>
</feature>
<keyword evidence="2" id="KW-0378">Hydrolase</keyword>
<dbReference type="EMBL" id="CAWUHB010000012">
    <property type="protein sequence ID" value="CAK7216759.1"/>
    <property type="molecule type" value="Genomic_DNA"/>
</dbReference>
<dbReference type="Proteomes" id="UP001642405">
    <property type="component" value="Unassembled WGS sequence"/>
</dbReference>
<keyword evidence="6" id="KW-1185">Reference proteome</keyword>
<organism evidence="5 6">
    <name type="scientific">Sporothrix curviconia</name>
    <dbReference type="NCBI Taxonomy" id="1260050"/>
    <lineage>
        <taxon>Eukaryota</taxon>
        <taxon>Fungi</taxon>
        <taxon>Dikarya</taxon>
        <taxon>Ascomycota</taxon>
        <taxon>Pezizomycotina</taxon>
        <taxon>Sordariomycetes</taxon>
        <taxon>Sordariomycetidae</taxon>
        <taxon>Ophiostomatales</taxon>
        <taxon>Ophiostomataceae</taxon>
        <taxon>Sporothrix</taxon>
    </lineage>
</organism>
<evidence type="ECO:0000313" key="5">
    <source>
        <dbReference type="EMBL" id="CAK7216759.1"/>
    </source>
</evidence>
<evidence type="ECO:0000256" key="2">
    <source>
        <dbReference type="ARBA" id="ARBA00022801"/>
    </source>
</evidence>
<gene>
    <name evidence="5" type="ORF">SCUCBS95973_002915</name>
</gene>